<dbReference type="PROSITE" id="PS00028">
    <property type="entry name" value="ZINC_FINGER_C2H2_1"/>
    <property type="match status" value="1"/>
</dbReference>
<evidence type="ECO:0000256" key="1">
    <source>
        <dbReference type="SAM" id="MobiDB-lite"/>
    </source>
</evidence>
<gene>
    <name evidence="3" type="ORF">TNCV_3211061</name>
</gene>
<feature type="region of interest" description="Disordered" evidence="1">
    <location>
        <begin position="98"/>
        <end position="128"/>
    </location>
</feature>
<reference evidence="3" key="1">
    <citation type="submission" date="2020-08" db="EMBL/GenBank/DDBJ databases">
        <title>Multicomponent nature underlies the extraordinary mechanical properties of spider dragline silk.</title>
        <authorList>
            <person name="Kono N."/>
            <person name="Nakamura H."/>
            <person name="Mori M."/>
            <person name="Yoshida Y."/>
            <person name="Ohtoshi R."/>
            <person name="Malay A.D."/>
            <person name="Moran D.A.P."/>
            <person name="Tomita M."/>
            <person name="Numata K."/>
            <person name="Arakawa K."/>
        </authorList>
    </citation>
    <scope>NUCLEOTIDE SEQUENCE</scope>
</reference>
<protein>
    <recommendedName>
        <fullName evidence="2">C2H2-type domain-containing protein</fullName>
    </recommendedName>
</protein>
<evidence type="ECO:0000313" key="3">
    <source>
        <dbReference type="EMBL" id="GFY03468.1"/>
    </source>
</evidence>
<sequence>MVSVDQKDVTHASVPHGDATVTIDSETCISPSNRQTCVFCEMLCDTADDLILHMEQLHEVDTPQSREVVRVIHDSTRANIGNHPLPLLLDPAVISVKDGGTTNNRTNPKKERGPITRNNGSPPPKSAQCGMGLKTKKGLTYHMLQVHGVPIQKRERPATNS</sequence>
<keyword evidence="4" id="KW-1185">Reference proteome</keyword>
<name>A0A8X6SAI1_TRICX</name>
<evidence type="ECO:0000259" key="2">
    <source>
        <dbReference type="PROSITE" id="PS00028"/>
    </source>
</evidence>
<organism evidence="3 4">
    <name type="scientific">Trichonephila clavipes</name>
    <name type="common">Golden silk orbweaver</name>
    <name type="synonym">Nephila clavipes</name>
    <dbReference type="NCBI Taxonomy" id="2585209"/>
    <lineage>
        <taxon>Eukaryota</taxon>
        <taxon>Metazoa</taxon>
        <taxon>Ecdysozoa</taxon>
        <taxon>Arthropoda</taxon>
        <taxon>Chelicerata</taxon>
        <taxon>Arachnida</taxon>
        <taxon>Araneae</taxon>
        <taxon>Araneomorphae</taxon>
        <taxon>Entelegynae</taxon>
        <taxon>Araneoidea</taxon>
        <taxon>Nephilidae</taxon>
        <taxon>Trichonephila</taxon>
    </lineage>
</organism>
<evidence type="ECO:0000313" key="4">
    <source>
        <dbReference type="Proteomes" id="UP000887159"/>
    </source>
</evidence>
<dbReference type="InterPro" id="IPR013087">
    <property type="entry name" value="Znf_C2H2_type"/>
</dbReference>
<comment type="caution">
    <text evidence="3">The sequence shown here is derived from an EMBL/GenBank/DDBJ whole genome shotgun (WGS) entry which is preliminary data.</text>
</comment>
<feature type="domain" description="C2H2-type" evidence="2">
    <location>
        <begin position="37"/>
        <end position="58"/>
    </location>
</feature>
<accession>A0A8X6SAI1</accession>
<dbReference type="EMBL" id="BMAU01021238">
    <property type="protein sequence ID" value="GFY03468.1"/>
    <property type="molecule type" value="Genomic_DNA"/>
</dbReference>
<proteinExistence type="predicted"/>
<dbReference type="AlphaFoldDB" id="A0A8X6SAI1"/>
<dbReference type="Proteomes" id="UP000887159">
    <property type="component" value="Unassembled WGS sequence"/>
</dbReference>